<dbReference type="AlphaFoldDB" id="A0A364LCE3"/>
<proteinExistence type="inferred from homology"/>
<evidence type="ECO:0000313" key="10">
    <source>
        <dbReference type="Proteomes" id="UP000249363"/>
    </source>
</evidence>
<evidence type="ECO:0000256" key="2">
    <source>
        <dbReference type="ARBA" id="ARBA00022692"/>
    </source>
</evidence>
<dbReference type="Pfam" id="PF20684">
    <property type="entry name" value="Fung_rhodopsin"/>
    <property type="match status" value="1"/>
</dbReference>
<name>A0A364LCE3_TALAM</name>
<evidence type="ECO:0000256" key="6">
    <source>
        <dbReference type="SAM" id="MobiDB-lite"/>
    </source>
</evidence>
<evidence type="ECO:0000256" key="3">
    <source>
        <dbReference type="ARBA" id="ARBA00022989"/>
    </source>
</evidence>
<evidence type="ECO:0000256" key="4">
    <source>
        <dbReference type="ARBA" id="ARBA00023136"/>
    </source>
</evidence>
<organism evidence="9 10">
    <name type="scientific">Talaromyces amestolkiae</name>
    <dbReference type="NCBI Taxonomy" id="1196081"/>
    <lineage>
        <taxon>Eukaryota</taxon>
        <taxon>Fungi</taxon>
        <taxon>Dikarya</taxon>
        <taxon>Ascomycota</taxon>
        <taxon>Pezizomycotina</taxon>
        <taxon>Eurotiomycetes</taxon>
        <taxon>Eurotiomycetidae</taxon>
        <taxon>Eurotiales</taxon>
        <taxon>Trichocomaceae</taxon>
        <taxon>Talaromyces</taxon>
        <taxon>Talaromyces sect. Talaromyces</taxon>
    </lineage>
</organism>
<keyword evidence="4 7" id="KW-0472">Membrane</keyword>
<dbReference type="PANTHER" id="PTHR33048">
    <property type="entry name" value="PTH11-LIKE INTEGRAL MEMBRANE PROTEIN (AFU_ORTHOLOGUE AFUA_5G11245)"/>
    <property type="match status" value="1"/>
</dbReference>
<protein>
    <recommendedName>
        <fullName evidence="8">Rhodopsin domain-containing protein</fullName>
    </recommendedName>
</protein>
<dbReference type="RefSeq" id="XP_040737957.1">
    <property type="nucleotide sequence ID" value="XM_040882372.1"/>
</dbReference>
<dbReference type="GeneID" id="63798669"/>
<feature type="region of interest" description="Disordered" evidence="6">
    <location>
        <begin position="168"/>
        <end position="228"/>
    </location>
</feature>
<dbReference type="PANTHER" id="PTHR33048:SF55">
    <property type="entry name" value="INTEGRAL MEMBRANE PROTEIN"/>
    <property type="match status" value="1"/>
</dbReference>
<keyword evidence="2 7" id="KW-0812">Transmembrane</keyword>
<accession>A0A364LCE3</accession>
<comment type="similarity">
    <text evidence="5">Belongs to the SAT4 family.</text>
</comment>
<feature type="domain" description="Rhodopsin" evidence="8">
    <location>
        <begin position="2"/>
        <end position="150"/>
    </location>
</feature>
<evidence type="ECO:0000256" key="1">
    <source>
        <dbReference type="ARBA" id="ARBA00004141"/>
    </source>
</evidence>
<evidence type="ECO:0000256" key="5">
    <source>
        <dbReference type="ARBA" id="ARBA00038359"/>
    </source>
</evidence>
<comment type="subcellular location">
    <subcellularLocation>
        <location evidence="1">Membrane</location>
        <topology evidence="1">Multi-pass membrane protein</topology>
    </subcellularLocation>
</comment>
<dbReference type="GO" id="GO:0016020">
    <property type="term" value="C:membrane"/>
    <property type="evidence" value="ECO:0007669"/>
    <property type="project" value="UniProtKB-SubCell"/>
</dbReference>
<feature type="compositionally biased region" description="Polar residues" evidence="6">
    <location>
        <begin position="180"/>
        <end position="193"/>
    </location>
</feature>
<sequence length="259" mass="28702">MRGFNLFCKCFIVYIALYCVATSVATISQCGTSFESNWDKARPQDQCFTLPPFWFSHAAINTSASMVMIFLPWWLFSSIQYRHKYVIATVMGLLAVGGTALGAVRIYGLYRSALAFNDLTYGVQSGLIVSQIDVDFACIAACVPTLLKTIEEAIAFFFVRVLGRSYHGSRGESGLSRGENTTASGHMNMSNLRSVDRKRRSQGLYTDISGDDREGSMNSQEHIIKKDTDSPSVIKVRTDVDVVVSDVESEEDKNAVLKH</sequence>
<keyword evidence="10" id="KW-1185">Reference proteome</keyword>
<dbReference type="Proteomes" id="UP000249363">
    <property type="component" value="Unassembled WGS sequence"/>
</dbReference>
<keyword evidence="3 7" id="KW-1133">Transmembrane helix</keyword>
<feature type="transmembrane region" description="Helical" evidence="7">
    <location>
        <begin position="85"/>
        <end position="110"/>
    </location>
</feature>
<dbReference type="InterPro" id="IPR052337">
    <property type="entry name" value="SAT4-like"/>
</dbReference>
<evidence type="ECO:0000256" key="7">
    <source>
        <dbReference type="SAM" id="Phobius"/>
    </source>
</evidence>
<comment type="caution">
    <text evidence="9">The sequence shown here is derived from an EMBL/GenBank/DDBJ whole genome shotgun (WGS) entry which is preliminary data.</text>
</comment>
<dbReference type="EMBL" id="MIKG01000024">
    <property type="protein sequence ID" value="RAO73443.1"/>
    <property type="molecule type" value="Genomic_DNA"/>
</dbReference>
<gene>
    <name evidence="9" type="ORF">BHQ10_009455</name>
</gene>
<feature type="transmembrane region" description="Helical" evidence="7">
    <location>
        <begin position="12"/>
        <end position="34"/>
    </location>
</feature>
<dbReference type="InterPro" id="IPR049326">
    <property type="entry name" value="Rhodopsin_dom_fungi"/>
</dbReference>
<dbReference type="OrthoDB" id="444631at2759"/>
<reference evidence="9 10" key="1">
    <citation type="journal article" date="2017" name="Biotechnol. Biofuels">
        <title>Differential beta-glucosidase expression as a function of carbon source availability in Talaromyces amestolkiae: a genomic and proteomic approach.</title>
        <authorList>
            <person name="de Eugenio L.I."/>
            <person name="Mendez-Liter J.A."/>
            <person name="Nieto-Dominguez M."/>
            <person name="Alonso L."/>
            <person name="Gil-Munoz J."/>
            <person name="Barriuso J."/>
            <person name="Prieto A."/>
            <person name="Martinez M.J."/>
        </authorList>
    </citation>
    <scope>NUCLEOTIDE SEQUENCE [LARGE SCALE GENOMIC DNA]</scope>
    <source>
        <strain evidence="9 10">CIB</strain>
    </source>
</reference>
<evidence type="ECO:0000259" key="8">
    <source>
        <dbReference type="Pfam" id="PF20684"/>
    </source>
</evidence>
<feature type="transmembrane region" description="Helical" evidence="7">
    <location>
        <begin position="54"/>
        <end position="76"/>
    </location>
</feature>
<evidence type="ECO:0000313" key="9">
    <source>
        <dbReference type="EMBL" id="RAO73443.1"/>
    </source>
</evidence>